<comment type="caution">
    <text evidence="1">The sequence shown here is derived from an EMBL/GenBank/DDBJ whole genome shotgun (WGS) entry which is preliminary data.</text>
</comment>
<sequence>MTLPPVSLKAMRKNQRSYSIFARAQQPARHVVSDLKFPNADAIKWRGIRIHTLGRGRKGLIVA</sequence>
<evidence type="ECO:0000313" key="2">
    <source>
        <dbReference type="Proteomes" id="UP000012062"/>
    </source>
</evidence>
<gene>
    <name evidence="1" type="ORF">MESS2_1480065</name>
</gene>
<dbReference type="STRING" id="1297569.MESS2_1480065"/>
<dbReference type="Proteomes" id="UP000012062">
    <property type="component" value="Unassembled WGS sequence"/>
</dbReference>
<organism evidence="1 2">
    <name type="scientific">Mesorhizobium metallidurans STM 2683</name>
    <dbReference type="NCBI Taxonomy" id="1297569"/>
    <lineage>
        <taxon>Bacteria</taxon>
        <taxon>Pseudomonadati</taxon>
        <taxon>Pseudomonadota</taxon>
        <taxon>Alphaproteobacteria</taxon>
        <taxon>Hyphomicrobiales</taxon>
        <taxon>Phyllobacteriaceae</taxon>
        <taxon>Mesorhizobium</taxon>
    </lineage>
</organism>
<keyword evidence="2" id="KW-1185">Reference proteome</keyword>
<dbReference type="RefSeq" id="WP_008873980.1">
    <property type="nucleotide sequence ID" value="NZ_CAUM01000055.1"/>
</dbReference>
<name>M5EJU4_9HYPH</name>
<accession>M5EJU4</accession>
<dbReference type="EMBL" id="CAUM01000055">
    <property type="protein sequence ID" value="CCV05019.1"/>
    <property type="molecule type" value="Genomic_DNA"/>
</dbReference>
<evidence type="ECO:0000313" key="1">
    <source>
        <dbReference type="EMBL" id="CCV05019.1"/>
    </source>
</evidence>
<proteinExistence type="predicted"/>
<dbReference type="AlphaFoldDB" id="M5EJU4"/>
<protein>
    <submittedName>
        <fullName evidence="1">Uncharacterized protein</fullName>
    </submittedName>
</protein>
<reference evidence="1 2" key="1">
    <citation type="submission" date="2013-02" db="EMBL/GenBank/DDBJ databases">
        <authorList>
            <person name="Genoscope - CEA"/>
        </authorList>
    </citation>
    <scope>NUCLEOTIDE SEQUENCE [LARGE SCALE GENOMIC DNA]</scope>
    <source>
        <strain evidence="1 2">STM 2683</strain>
    </source>
</reference>